<evidence type="ECO:0000313" key="3">
    <source>
        <dbReference type="Proteomes" id="UP001291309"/>
    </source>
</evidence>
<dbReference type="EMBL" id="JAXIVS010000013">
    <property type="protein sequence ID" value="MDY7231085.1"/>
    <property type="molecule type" value="Genomic_DNA"/>
</dbReference>
<dbReference type="PROSITE" id="PS51257">
    <property type="entry name" value="PROKAR_LIPOPROTEIN"/>
    <property type="match status" value="1"/>
</dbReference>
<proteinExistence type="predicted"/>
<dbReference type="Proteomes" id="UP001291309">
    <property type="component" value="Unassembled WGS sequence"/>
</dbReference>
<feature type="region of interest" description="Disordered" evidence="1">
    <location>
        <begin position="408"/>
        <end position="434"/>
    </location>
</feature>
<dbReference type="PANTHER" id="PTHR12697:SF5">
    <property type="entry name" value="DEOXYHYPUSINE HYDROXYLASE"/>
    <property type="match status" value="1"/>
</dbReference>
<dbReference type="InterPro" id="IPR011989">
    <property type="entry name" value="ARM-like"/>
</dbReference>
<dbReference type="InterPro" id="IPR016024">
    <property type="entry name" value="ARM-type_fold"/>
</dbReference>
<accession>A0ABU5HG79</accession>
<feature type="compositionally biased region" description="Basic and acidic residues" evidence="1">
    <location>
        <begin position="416"/>
        <end position="432"/>
    </location>
</feature>
<reference evidence="2 3" key="1">
    <citation type="submission" date="2023-12" db="EMBL/GenBank/DDBJ databases">
        <title>the genome sequence of Hyalangium sp. s54d21.</title>
        <authorList>
            <person name="Zhang X."/>
        </authorList>
    </citation>
    <scope>NUCLEOTIDE SEQUENCE [LARGE SCALE GENOMIC DNA]</scope>
    <source>
        <strain evidence="3">s54d21</strain>
    </source>
</reference>
<protein>
    <submittedName>
        <fullName evidence="2">HEAT repeat domain-containing protein</fullName>
    </submittedName>
</protein>
<name>A0ABU5HG79_9BACT</name>
<dbReference type="InterPro" id="IPR004155">
    <property type="entry name" value="PBS_lyase_HEAT"/>
</dbReference>
<gene>
    <name evidence="2" type="ORF">SYV04_32150</name>
</gene>
<dbReference type="SMART" id="SM00567">
    <property type="entry name" value="EZ_HEAT"/>
    <property type="match status" value="9"/>
</dbReference>
<keyword evidence="3" id="KW-1185">Reference proteome</keyword>
<dbReference type="Gene3D" id="1.25.10.10">
    <property type="entry name" value="Leucine-rich Repeat Variant"/>
    <property type="match status" value="3"/>
</dbReference>
<organism evidence="2 3">
    <name type="scientific">Hyalangium rubrum</name>
    <dbReference type="NCBI Taxonomy" id="3103134"/>
    <lineage>
        <taxon>Bacteria</taxon>
        <taxon>Pseudomonadati</taxon>
        <taxon>Myxococcota</taxon>
        <taxon>Myxococcia</taxon>
        <taxon>Myxococcales</taxon>
        <taxon>Cystobacterineae</taxon>
        <taxon>Archangiaceae</taxon>
        <taxon>Hyalangium</taxon>
    </lineage>
</organism>
<dbReference type="RefSeq" id="WP_321549795.1">
    <property type="nucleotide sequence ID" value="NZ_JAXIVS010000013.1"/>
</dbReference>
<comment type="caution">
    <text evidence="2">The sequence shown here is derived from an EMBL/GenBank/DDBJ whole genome shotgun (WGS) entry which is preliminary data.</text>
</comment>
<dbReference type="SUPFAM" id="SSF48371">
    <property type="entry name" value="ARM repeat"/>
    <property type="match status" value="1"/>
</dbReference>
<sequence>MRTGVRPLFVVLSLVLVAGCQGNRDQLLADLQSPRPEVRAQAVKALAKQGNADDLVLFTRAAKDMASIVRGEAAEALGESQDPRVVDLLGELLEDQDEDVQGRAAMALSKVKNDKAKAYLTLQYGRRSRNTRQVIVQALKSANVPGAMAEVVAAESKAIWDRNLLTLNEGTLPERVGAAEELGKSGRSEAVNRLLPLVRDSQVILAAAAVRGLGDAGDRRAVAAIAPLLDESFPELREASIGALRKLQDPSSVQRLLAVAMEKSPVSSLAADAIAALPRSPETDAALCNVALEGARNEALSAARAMRSRNGCPVEQIAERLTRPASVENGLRAVIGLGPVAQAALPKVLPLLASPDVGQRMLAVEAVAAIGDASAAPAVQKLYEQELKATEPLRQDWVSAPLPKTYGAGLDPSAPVEERHKHSHSDPEDGRGAKYNQLFDRVRSLNAQRAREAGRVQVEARVPSELYEDVEPAKLEPLAAVLRALGTLKAPGALELLKGYAGDSSVTLRTAALVGLARLGPEGVEAAKGGMFESERDLQKALAQALAEQGEAGQLALVALLPQFSSEKLVLLDALDRFGAPASASEALRTVVGEGGAEAALAANVLGRLKARDAVDTLLKALGEPASVARREVLLALGEIGDTKAAEAVARDLYHDLPDIRAAAATALSRIGTASQTEALDALKSDYYRRVREAAGAALAKSGTATEGAR</sequence>
<dbReference type="Pfam" id="PF13646">
    <property type="entry name" value="HEAT_2"/>
    <property type="match status" value="3"/>
</dbReference>
<dbReference type="PANTHER" id="PTHR12697">
    <property type="entry name" value="PBS LYASE HEAT-LIKE PROTEIN"/>
    <property type="match status" value="1"/>
</dbReference>
<evidence type="ECO:0000256" key="1">
    <source>
        <dbReference type="SAM" id="MobiDB-lite"/>
    </source>
</evidence>
<evidence type="ECO:0000313" key="2">
    <source>
        <dbReference type="EMBL" id="MDY7231085.1"/>
    </source>
</evidence>